<sequence>MLRVIVSSIYTIFGNEYLRRPNNEDTERLLQMGALHKFLDLMCLMKFYRDDAVIMKNIIYACIILHNMIVEGEHDTCQDNIDYNSVGNNKLTFKVSLGAHPSIISTYLQRRAKVHDKQKSCQLQANLVEHI</sequence>
<reference evidence="2" key="2">
    <citation type="submission" date="2018-02" db="UniProtKB">
        <authorList>
            <consortium name="EnsemblPlants"/>
        </authorList>
    </citation>
    <scope>IDENTIFICATION</scope>
    <source>
        <strain evidence="2">Williams 82</strain>
    </source>
</reference>
<dbReference type="AlphaFoldDB" id="A0A0R0FQZ3"/>
<dbReference type="Proteomes" id="UP000008827">
    <property type="component" value="Chromosome 17"/>
</dbReference>
<reference evidence="1" key="3">
    <citation type="submission" date="2018-07" db="EMBL/GenBank/DDBJ databases">
        <title>WGS assembly of Glycine max.</title>
        <authorList>
            <person name="Schmutz J."/>
            <person name="Cannon S."/>
            <person name="Schlueter J."/>
            <person name="Ma J."/>
            <person name="Mitros T."/>
            <person name="Nelson W."/>
            <person name="Hyten D."/>
            <person name="Song Q."/>
            <person name="Thelen J."/>
            <person name="Cheng J."/>
            <person name="Xu D."/>
            <person name="Hellsten U."/>
            <person name="May G."/>
            <person name="Yu Y."/>
            <person name="Sakurai T."/>
            <person name="Umezawa T."/>
            <person name="Bhattacharyya M."/>
            <person name="Sandhu D."/>
            <person name="Valliyodan B."/>
            <person name="Lindquist E."/>
            <person name="Peto M."/>
            <person name="Grant D."/>
            <person name="Shu S."/>
            <person name="Goodstein D."/>
            <person name="Barry K."/>
            <person name="Futrell-Griggs M."/>
            <person name="Abernathy B."/>
            <person name="Du J."/>
            <person name="Tian Z."/>
            <person name="Zhu L."/>
            <person name="Gill N."/>
            <person name="Joshi T."/>
            <person name="Libault M."/>
            <person name="Sethuraman A."/>
            <person name="Zhang X."/>
            <person name="Shinozaki K."/>
            <person name="Nguyen H."/>
            <person name="Wing R."/>
            <person name="Cregan P."/>
            <person name="Specht J."/>
            <person name="Grimwood J."/>
            <person name="Rokhsar D."/>
            <person name="Stacey G."/>
            <person name="Shoemaker R."/>
            <person name="Jackson S."/>
        </authorList>
    </citation>
    <scope>NUCLEOTIDE SEQUENCE</scope>
    <source>
        <tissue evidence="1">Callus</tissue>
    </source>
</reference>
<proteinExistence type="predicted"/>
<protein>
    <submittedName>
        <fullName evidence="1 2">Uncharacterized protein</fullName>
    </submittedName>
</protein>
<name>A0A0R0FQZ3_SOYBN</name>
<gene>
    <name evidence="1" type="ORF">GLYMA_17G183300</name>
</gene>
<evidence type="ECO:0000313" key="1">
    <source>
        <dbReference type="EMBL" id="KRH04740.1"/>
    </source>
</evidence>
<evidence type="ECO:0000313" key="3">
    <source>
        <dbReference type="Proteomes" id="UP000008827"/>
    </source>
</evidence>
<dbReference type="PANTHER" id="PTHR47150">
    <property type="entry name" value="OS12G0169200 PROTEIN"/>
    <property type="match status" value="1"/>
</dbReference>
<dbReference type="EMBL" id="CM000850">
    <property type="protein sequence ID" value="KRH04740.1"/>
    <property type="molecule type" value="Genomic_DNA"/>
</dbReference>
<evidence type="ECO:0000313" key="2">
    <source>
        <dbReference type="EnsemblPlants" id="KRH04740"/>
    </source>
</evidence>
<keyword evidence="3" id="KW-1185">Reference proteome</keyword>
<accession>A0A0R0FQZ3</accession>
<dbReference type="Gramene" id="KRH04740">
    <property type="protein sequence ID" value="KRH04740"/>
    <property type="gene ID" value="GLYMA_17G183300"/>
</dbReference>
<organism evidence="1">
    <name type="scientific">Glycine max</name>
    <name type="common">Soybean</name>
    <name type="synonym">Glycine hispida</name>
    <dbReference type="NCBI Taxonomy" id="3847"/>
    <lineage>
        <taxon>Eukaryota</taxon>
        <taxon>Viridiplantae</taxon>
        <taxon>Streptophyta</taxon>
        <taxon>Embryophyta</taxon>
        <taxon>Tracheophyta</taxon>
        <taxon>Spermatophyta</taxon>
        <taxon>Magnoliopsida</taxon>
        <taxon>eudicotyledons</taxon>
        <taxon>Gunneridae</taxon>
        <taxon>Pentapetalae</taxon>
        <taxon>rosids</taxon>
        <taxon>fabids</taxon>
        <taxon>Fabales</taxon>
        <taxon>Fabaceae</taxon>
        <taxon>Papilionoideae</taxon>
        <taxon>50 kb inversion clade</taxon>
        <taxon>NPAAA clade</taxon>
        <taxon>indigoferoid/millettioid clade</taxon>
        <taxon>Phaseoleae</taxon>
        <taxon>Glycine</taxon>
        <taxon>Glycine subgen. Soja</taxon>
    </lineage>
</organism>
<reference evidence="1 2" key="1">
    <citation type="journal article" date="2010" name="Nature">
        <title>Genome sequence of the palaeopolyploid soybean.</title>
        <authorList>
            <person name="Schmutz J."/>
            <person name="Cannon S.B."/>
            <person name="Schlueter J."/>
            <person name="Ma J."/>
            <person name="Mitros T."/>
            <person name="Nelson W."/>
            <person name="Hyten D.L."/>
            <person name="Song Q."/>
            <person name="Thelen J.J."/>
            <person name="Cheng J."/>
            <person name="Xu D."/>
            <person name="Hellsten U."/>
            <person name="May G.D."/>
            <person name="Yu Y."/>
            <person name="Sakurai T."/>
            <person name="Umezawa T."/>
            <person name="Bhattacharyya M.K."/>
            <person name="Sandhu D."/>
            <person name="Valliyodan B."/>
            <person name="Lindquist E."/>
            <person name="Peto M."/>
            <person name="Grant D."/>
            <person name="Shu S."/>
            <person name="Goodstein D."/>
            <person name="Barry K."/>
            <person name="Futrell-Griggs M."/>
            <person name="Abernathy B."/>
            <person name="Du J."/>
            <person name="Tian Z."/>
            <person name="Zhu L."/>
            <person name="Gill N."/>
            <person name="Joshi T."/>
            <person name="Libault M."/>
            <person name="Sethuraman A."/>
            <person name="Zhang X.-C."/>
            <person name="Shinozaki K."/>
            <person name="Nguyen H.T."/>
            <person name="Wing R.A."/>
            <person name="Cregan P."/>
            <person name="Specht J."/>
            <person name="Grimwood J."/>
            <person name="Rokhsar D."/>
            <person name="Stacey G."/>
            <person name="Shoemaker R.C."/>
            <person name="Jackson S.A."/>
        </authorList>
    </citation>
    <scope>NUCLEOTIDE SEQUENCE</scope>
    <source>
        <strain evidence="2">cv. Williams 82</strain>
        <tissue evidence="1">Callus</tissue>
    </source>
</reference>
<dbReference type="PANTHER" id="PTHR47150:SF7">
    <property type="entry name" value="NUCLEASE"/>
    <property type="match status" value="1"/>
</dbReference>
<dbReference type="EnsemblPlants" id="KRH04740">
    <property type="protein sequence ID" value="KRH04740"/>
    <property type="gene ID" value="GLYMA_17G183300"/>
</dbReference>
<dbReference type="InParanoid" id="A0A0R0FQZ3"/>